<dbReference type="PRINTS" id="PR00463">
    <property type="entry name" value="EP450I"/>
</dbReference>
<comment type="subcellular location">
    <subcellularLocation>
        <location evidence="3">Endoplasmic reticulum membrane</location>
        <topology evidence="3">Peripheral membrane protein</topology>
    </subcellularLocation>
    <subcellularLocation>
        <location evidence="2">Microsome membrane</location>
        <topology evidence="2">Peripheral membrane protein</topology>
    </subcellularLocation>
</comment>
<dbReference type="GO" id="GO:0020037">
    <property type="term" value="F:heme binding"/>
    <property type="evidence" value="ECO:0007669"/>
    <property type="project" value="InterPro"/>
</dbReference>
<dbReference type="GO" id="GO:0005789">
    <property type="term" value="C:endoplasmic reticulum membrane"/>
    <property type="evidence" value="ECO:0007669"/>
    <property type="project" value="UniProtKB-SubCell"/>
</dbReference>
<dbReference type="PROSITE" id="PS00086">
    <property type="entry name" value="CYTOCHROME_P450"/>
    <property type="match status" value="1"/>
</dbReference>
<evidence type="ECO:0000256" key="8">
    <source>
        <dbReference type="ARBA" id="ARBA00022824"/>
    </source>
</evidence>
<dbReference type="InterPro" id="IPR017972">
    <property type="entry name" value="Cyt_P450_CS"/>
</dbReference>
<dbReference type="EC" id="1.14.14.1" evidence="5"/>
<evidence type="ECO:0000256" key="5">
    <source>
        <dbReference type="ARBA" id="ARBA00012109"/>
    </source>
</evidence>
<keyword evidence="6 15" id="KW-0349">Heme</keyword>
<sequence>MIALIWLAVIVTALVLYMRQAYSKFSRYGVKHFPVVPPLGNLLNELMRKKHIAETLNDMYHSFPEERFVGRYEFLKGVVMIRDLELVKKITVKDFEHFLDHRMLVDDTVEPLFGRNLFSLRGQEWKDMRSTLSPAFTSSKMRAMVTFMMEVSDQMIGSLKKQIKESGVDYVDVDTKDLTTRYANDVIASCAFGLKVNSHDDRNNQFYNVGYETATSGFKRVLIFFGYTCFPAIMKKFNIKLFSEATTDFFQSIVLNTMDERQKKNIYRPDMIHLLMEAKKGKLTHEEKSEEKANTGFATVEESEVGKANINREWSDTDLIAQAILFFVAGFETISTAMSFMMYELAVNPDIQERLAKEIRDNDAKHGGKFDFNSIQNLPYLDMVISEVLRLWPPAVALDRLCTKDYNLGKPNANADKDYIIRKGEAANIPMWAFHHNPEFFPDPYKFDPERFSEQNKHNIKPFTYLPFGLGPRNCIGSRFALCEIKVMAYQLFQQMEVSPCEKTSIPAVICRDTFNLKIQGGEYVRFRVRK</sequence>
<dbReference type="GO" id="GO:0016712">
    <property type="term" value="F:oxidoreductase activity, acting on paired donors, with incorporation or reduction of molecular oxygen, reduced flavin or flavoprotein as one donor, and incorporation of one atom of oxygen"/>
    <property type="evidence" value="ECO:0007669"/>
    <property type="project" value="UniProtKB-EC"/>
</dbReference>
<evidence type="ECO:0000256" key="10">
    <source>
        <dbReference type="ARBA" id="ARBA00023002"/>
    </source>
</evidence>
<evidence type="ECO:0000256" key="11">
    <source>
        <dbReference type="ARBA" id="ARBA00023004"/>
    </source>
</evidence>
<dbReference type="FunFam" id="1.10.630.10:FF:000042">
    <property type="entry name" value="Cytochrome P450"/>
    <property type="match status" value="1"/>
</dbReference>
<evidence type="ECO:0000256" key="14">
    <source>
        <dbReference type="ARBA" id="ARBA00047827"/>
    </source>
</evidence>
<evidence type="ECO:0000313" key="17">
    <source>
        <dbReference type="EMBL" id="QOI60673.1"/>
    </source>
</evidence>
<evidence type="ECO:0000256" key="6">
    <source>
        <dbReference type="ARBA" id="ARBA00022617"/>
    </source>
</evidence>
<protein>
    <recommendedName>
        <fullName evidence="5">unspecific monooxygenase</fullName>
        <ecNumber evidence="5">1.14.14.1</ecNumber>
    </recommendedName>
</protein>
<dbReference type="PANTHER" id="PTHR24292">
    <property type="entry name" value="CYTOCHROME P450"/>
    <property type="match status" value="1"/>
</dbReference>
<dbReference type="InterPro" id="IPR050476">
    <property type="entry name" value="Insect_CytP450_Detox"/>
</dbReference>
<comment type="catalytic activity">
    <reaction evidence="14">
        <text>an organic molecule + reduced [NADPH--hemoprotein reductase] + O2 = an alcohol + oxidized [NADPH--hemoprotein reductase] + H2O + H(+)</text>
        <dbReference type="Rhea" id="RHEA:17149"/>
        <dbReference type="Rhea" id="RHEA-COMP:11964"/>
        <dbReference type="Rhea" id="RHEA-COMP:11965"/>
        <dbReference type="ChEBI" id="CHEBI:15377"/>
        <dbReference type="ChEBI" id="CHEBI:15378"/>
        <dbReference type="ChEBI" id="CHEBI:15379"/>
        <dbReference type="ChEBI" id="CHEBI:30879"/>
        <dbReference type="ChEBI" id="CHEBI:57618"/>
        <dbReference type="ChEBI" id="CHEBI:58210"/>
        <dbReference type="ChEBI" id="CHEBI:142491"/>
        <dbReference type="EC" id="1.14.14.1"/>
    </reaction>
</comment>
<dbReference type="Gene3D" id="1.10.630.10">
    <property type="entry name" value="Cytochrome P450"/>
    <property type="match status" value="1"/>
</dbReference>
<dbReference type="PRINTS" id="PR00385">
    <property type="entry name" value="P450"/>
</dbReference>
<evidence type="ECO:0000256" key="12">
    <source>
        <dbReference type="ARBA" id="ARBA00023033"/>
    </source>
</evidence>
<evidence type="ECO:0000256" key="15">
    <source>
        <dbReference type="PIRSR" id="PIRSR602401-1"/>
    </source>
</evidence>
<accession>A0A7L8YXW6</accession>
<comment type="cofactor">
    <cofactor evidence="1 15">
        <name>heme</name>
        <dbReference type="ChEBI" id="CHEBI:30413"/>
    </cofactor>
</comment>
<reference evidence="17" key="1">
    <citation type="submission" date="2020-09" db="EMBL/GenBank/DDBJ databases">
        <title>Study on the Detoxification Function of CYP9A134 Gene from Mythimna separata.</title>
        <authorList>
            <person name="Zhang L."/>
            <person name="Fan D."/>
        </authorList>
    </citation>
    <scope>NUCLEOTIDE SEQUENCE</scope>
</reference>
<evidence type="ECO:0000256" key="16">
    <source>
        <dbReference type="RuleBase" id="RU000461"/>
    </source>
</evidence>
<evidence type="ECO:0000256" key="13">
    <source>
        <dbReference type="ARBA" id="ARBA00023136"/>
    </source>
</evidence>
<dbReference type="CDD" id="cd11056">
    <property type="entry name" value="CYP6-like"/>
    <property type="match status" value="1"/>
</dbReference>
<dbReference type="Pfam" id="PF00067">
    <property type="entry name" value="p450"/>
    <property type="match status" value="1"/>
</dbReference>
<keyword evidence="7 15" id="KW-0479">Metal-binding</keyword>
<name>A0A7L8YXW6_MYTSE</name>
<evidence type="ECO:0000256" key="1">
    <source>
        <dbReference type="ARBA" id="ARBA00001971"/>
    </source>
</evidence>
<keyword evidence="8" id="KW-0256">Endoplasmic reticulum</keyword>
<keyword evidence="11 15" id="KW-0408">Iron</keyword>
<keyword evidence="9" id="KW-0492">Microsome</keyword>
<evidence type="ECO:0000256" key="2">
    <source>
        <dbReference type="ARBA" id="ARBA00004174"/>
    </source>
</evidence>
<dbReference type="InterPro" id="IPR001128">
    <property type="entry name" value="Cyt_P450"/>
</dbReference>
<organism evidence="17">
    <name type="scientific">Mythimna separata</name>
    <name type="common">Oriental armyworm</name>
    <name type="synonym">Pseudaletia separata</name>
    <dbReference type="NCBI Taxonomy" id="271217"/>
    <lineage>
        <taxon>Eukaryota</taxon>
        <taxon>Metazoa</taxon>
        <taxon>Ecdysozoa</taxon>
        <taxon>Arthropoda</taxon>
        <taxon>Hexapoda</taxon>
        <taxon>Insecta</taxon>
        <taxon>Pterygota</taxon>
        <taxon>Neoptera</taxon>
        <taxon>Endopterygota</taxon>
        <taxon>Lepidoptera</taxon>
        <taxon>Glossata</taxon>
        <taxon>Ditrysia</taxon>
        <taxon>Noctuoidea</taxon>
        <taxon>Noctuidae</taxon>
        <taxon>Noctuinae</taxon>
        <taxon>Hadenini</taxon>
        <taxon>Mythimna</taxon>
    </lineage>
</organism>
<dbReference type="GO" id="GO:0005506">
    <property type="term" value="F:iron ion binding"/>
    <property type="evidence" value="ECO:0007669"/>
    <property type="project" value="InterPro"/>
</dbReference>
<keyword evidence="10 16" id="KW-0560">Oxidoreductase</keyword>
<feature type="binding site" description="axial binding residue" evidence="15">
    <location>
        <position position="475"/>
    </location>
    <ligand>
        <name>heme</name>
        <dbReference type="ChEBI" id="CHEBI:30413"/>
    </ligand>
    <ligandPart>
        <name>Fe</name>
        <dbReference type="ChEBI" id="CHEBI:18248"/>
    </ligandPart>
</feature>
<dbReference type="EMBL" id="MT990973">
    <property type="protein sequence ID" value="QOI60673.1"/>
    <property type="molecule type" value="mRNA"/>
</dbReference>
<dbReference type="InterPro" id="IPR036396">
    <property type="entry name" value="Cyt_P450_sf"/>
</dbReference>
<comment type="similarity">
    <text evidence="4 16">Belongs to the cytochrome P450 family.</text>
</comment>
<dbReference type="AlphaFoldDB" id="A0A7L8YXW6"/>
<keyword evidence="12 16" id="KW-0503">Monooxygenase</keyword>
<evidence type="ECO:0000256" key="7">
    <source>
        <dbReference type="ARBA" id="ARBA00022723"/>
    </source>
</evidence>
<dbReference type="SUPFAM" id="SSF48264">
    <property type="entry name" value="Cytochrome P450"/>
    <property type="match status" value="1"/>
</dbReference>
<evidence type="ECO:0000256" key="3">
    <source>
        <dbReference type="ARBA" id="ARBA00004406"/>
    </source>
</evidence>
<proteinExistence type="evidence at transcript level"/>
<evidence type="ECO:0000256" key="4">
    <source>
        <dbReference type="ARBA" id="ARBA00010617"/>
    </source>
</evidence>
<evidence type="ECO:0000256" key="9">
    <source>
        <dbReference type="ARBA" id="ARBA00022848"/>
    </source>
</evidence>
<keyword evidence="13" id="KW-0472">Membrane</keyword>
<dbReference type="PANTHER" id="PTHR24292:SF54">
    <property type="entry name" value="CYP9F3-RELATED"/>
    <property type="match status" value="1"/>
</dbReference>
<dbReference type="InterPro" id="IPR002401">
    <property type="entry name" value="Cyt_P450_E_grp-I"/>
</dbReference>